<keyword evidence="1" id="KW-0732">Signal</keyword>
<dbReference type="AlphaFoldDB" id="A0A939DPL4"/>
<evidence type="ECO:0000313" key="3">
    <source>
        <dbReference type="EMBL" id="MBN7825611.1"/>
    </source>
</evidence>
<evidence type="ECO:0000259" key="2">
    <source>
        <dbReference type="Pfam" id="PF12973"/>
    </source>
</evidence>
<feature type="signal peptide" evidence="1">
    <location>
        <begin position="1"/>
        <end position="20"/>
    </location>
</feature>
<dbReference type="Proteomes" id="UP000664654">
    <property type="component" value="Unassembled WGS sequence"/>
</dbReference>
<sequence>MKRVSTIGFLLLFSSPCLIAGDNALVISHKDSSLQWGPCPAFIPKGCEIAILNGQPDKENLDIFFRVPADSHIPKHNHTSQERMVLVSGTLDVNYQNHEKATIHTGDYAFGPAKLPHTAYCHKGERCVLYIGFVAPLDANPIKE</sequence>
<dbReference type="InterPro" id="IPR014710">
    <property type="entry name" value="RmlC-like_jellyroll"/>
</dbReference>
<dbReference type="InterPro" id="IPR011051">
    <property type="entry name" value="RmlC_Cupin_sf"/>
</dbReference>
<dbReference type="Gene3D" id="2.60.120.10">
    <property type="entry name" value="Jelly Rolls"/>
    <property type="match status" value="1"/>
</dbReference>
<keyword evidence="4" id="KW-1185">Reference proteome</keyword>
<accession>A0A939DPL4</accession>
<dbReference type="EMBL" id="JAFKCV010000005">
    <property type="protein sequence ID" value="MBN7825611.1"/>
    <property type="molecule type" value="Genomic_DNA"/>
</dbReference>
<feature type="domain" description="ChrR-like cupin" evidence="2">
    <location>
        <begin position="32"/>
        <end position="131"/>
    </location>
</feature>
<proteinExistence type="predicted"/>
<evidence type="ECO:0000256" key="1">
    <source>
        <dbReference type="SAM" id="SignalP"/>
    </source>
</evidence>
<protein>
    <submittedName>
        <fullName evidence="3">Cupin domain-containing protein</fullName>
    </submittedName>
</protein>
<dbReference type="InterPro" id="IPR025979">
    <property type="entry name" value="ChrR-like_cupin_dom"/>
</dbReference>
<name>A0A939DPL4_9ALTE</name>
<dbReference type="RefSeq" id="WP_206573731.1">
    <property type="nucleotide sequence ID" value="NZ_JAFKCV010000005.1"/>
</dbReference>
<evidence type="ECO:0000313" key="4">
    <source>
        <dbReference type="Proteomes" id="UP000664654"/>
    </source>
</evidence>
<organism evidence="3 4">
    <name type="scientific">Bowmanella dokdonensis</name>
    <dbReference type="NCBI Taxonomy" id="751969"/>
    <lineage>
        <taxon>Bacteria</taxon>
        <taxon>Pseudomonadati</taxon>
        <taxon>Pseudomonadota</taxon>
        <taxon>Gammaproteobacteria</taxon>
        <taxon>Alteromonadales</taxon>
        <taxon>Alteromonadaceae</taxon>
        <taxon>Bowmanella</taxon>
    </lineage>
</organism>
<dbReference type="SUPFAM" id="SSF51182">
    <property type="entry name" value="RmlC-like cupins"/>
    <property type="match status" value="1"/>
</dbReference>
<gene>
    <name evidence="3" type="ORF">J0A66_10290</name>
</gene>
<dbReference type="Pfam" id="PF12973">
    <property type="entry name" value="Cupin_7"/>
    <property type="match status" value="1"/>
</dbReference>
<comment type="caution">
    <text evidence="3">The sequence shown here is derived from an EMBL/GenBank/DDBJ whole genome shotgun (WGS) entry which is preliminary data.</text>
</comment>
<feature type="chain" id="PRO_5037704488" evidence="1">
    <location>
        <begin position="21"/>
        <end position="144"/>
    </location>
</feature>
<reference evidence="3" key="1">
    <citation type="submission" date="2021-03" db="EMBL/GenBank/DDBJ databases">
        <title>novel species isolated from a fishpond in China.</title>
        <authorList>
            <person name="Lu H."/>
            <person name="Cai Z."/>
        </authorList>
    </citation>
    <scope>NUCLEOTIDE SEQUENCE</scope>
    <source>
        <strain evidence="3">JCM 30855</strain>
    </source>
</reference>